<dbReference type="InterPro" id="IPR044516">
    <property type="entry name" value="UXS-like"/>
</dbReference>
<keyword evidence="7" id="KW-0520">NAD</keyword>
<keyword evidence="11" id="KW-0456">Lyase</keyword>
<comment type="subcellular location">
    <subcellularLocation>
        <location evidence="2">Golgi apparatus membrane</location>
        <topology evidence="2">Single-pass type II membrane protein</topology>
    </subcellularLocation>
    <subcellularLocation>
        <location evidence="12">Golgi apparatus</location>
        <location evidence="12">Golgi stack membrane</location>
    </subcellularLocation>
</comment>
<name>A0A2M7G1A5_9BACT</name>
<keyword evidence="5" id="KW-0735">Signal-anchor</keyword>
<dbReference type="PANTHER" id="PTHR43078:SF6">
    <property type="entry name" value="UDP-GLUCURONIC ACID DECARBOXYLASE 1"/>
    <property type="match status" value="1"/>
</dbReference>
<proteinExistence type="predicted"/>
<keyword evidence="4" id="KW-0210">Decarboxylase</keyword>
<keyword evidence="6" id="KW-1133">Transmembrane helix</keyword>
<reference evidence="14 15" key="1">
    <citation type="submission" date="2017-09" db="EMBL/GenBank/DDBJ databases">
        <title>Depth-based differentiation of microbial function through sediment-hosted aquifers and enrichment of novel symbionts in the deep terrestrial subsurface.</title>
        <authorList>
            <person name="Probst A.J."/>
            <person name="Ladd B."/>
            <person name="Jarett J.K."/>
            <person name="Geller-Mcgrath D.E."/>
            <person name="Sieber C.M."/>
            <person name="Emerson J.B."/>
            <person name="Anantharaman K."/>
            <person name="Thomas B.C."/>
            <person name="Malmstrom R."/>
            <person name="Stieglmeier M."/>
            <person name="Klingl A."/>
            <person name="Woyke T."/>
            <person name="Ryan C.M."/>
            <person name="Banfield J.F."/>
        </authorList>
    </citation>
    <scope>NUCLEOTIDE SEQUENCE [LARGE SCALE GENOMIC DNA]</scope>
    <source>
        <strain evidence="14">CG17_big_fil_post_rev_8_21_14_2_50_48_46</strain>
    </source>
</reference>
<dbReference type="InterPro" id="IPR036291">
    <property type="entry name" value="NAD(P)-bd_dom_sf"/>
</dbReference>
<protein>
    <submittedName>
        <fullName evidence="14">NAD-dependent dehydratase</fullName>
    </submittedName>
</protein>
<comment type="cofactor">
    <cofactor evidence="1">
        <name>NAD(+)</name>
        <dbReference type="ChEBI" id="CHEBI:57540"/>
    </cofactor>
</comment>
<evidence type="ECO:0000313" key="14">
    <source>
        <dbReference type="EMBL" id="PIW15436.1"/>
    </source>
</evidence>
<dbReference type="EMBL" id="PFFQ01000053">
    <property type="protein sequence ID" value="PIW15436.1"/>
    <property type="molecule type" value="Genomic_DNA"/>
</dbReference>
<dbReference type="GO" id="GO:0070403">
    <property type="term" value="F:NAD+ binding"/>
    <property type="evidence" value="ECO:0007669"/>
    <property type="project" value="InterPro"/>
</dbReference>
<comment type="caution">
    <text evidence="14">The sequence shown here is derived from an EMBL/GenBank/DDBJ whole genome shotgun (WGS) entry which is preliminary data.</text>
</comment>
<dbReference type="GO" id="GO:0005737">
    <property type="term" value="C:cytoplasm"/>
    <property type="evidence" value="ECO:0007669"/>
    <property type="project" value="TreeGrafter"/>
</dbReference>
<evidence type="ECO:0000256" key="12">
    <source>
        <dbReference type="ARBA" id="ARBA00037859"/>
    </source>
</evidence>
<sequence>MAKVLVAGAAGLIGSTLCQRLLQAGHAVWGLDNLSTGSRENIARLSKHPAFTFIEHDICLPLQSAEDFSQIYHLASPASPVDFETLPLEIMQVNSQGTWNLLDLTRAKGAKLLYTSTSEVYGNPAVHPQTENYWGHVNPVGARSCYDESKRFGEALIVNYAHQHGVAYTIARVFNTYGPGMANDGRVVPEFLYQALKGEALVLHGGGQQTRSFCYVEDLARGLQGLMESPDTEAEIFNLGNPQEFTIETLATTICEIAGLPIRLKTVSSPRQDDPERRRPDISKIQSRIGWQPEVGLREGLELSLEDFRKRFT</sequence>
<evidence type="ECO:0000256" key="8">
    <source>
        <dbReference type="ARBA" id="ARBA00023034"/>
    </source>
</evidence>
<dbReference type="Pfam" id="PF01370">
    <property type="entry name" value="Epimerase"/>
    <property type="match status" value="1"/>
</dbReference>
<keyword evidence="8" id="KW-0333">Golgi apparatus</keyword>
<dbReference type="Proteomes" id="UP000231019">
    <property type="component" value="Unassembled WGS sequence"/>
</dbReference>
<dbReference type="PANTHER" id="PTHR43078">
    <property type="entry name" value="UDP-GLUCURONIC ACID DECARBOXYLASE-RELATED"/>
    <property type="match status" value="1"/>
</dbReference>
<evidence type="ECO:0000313" key="15">
    <source>
        <dbReference type="Proteomes" id="UP000231019"/>
    </source>
</evidence>
<dbReference type="SUPFAM" id="SSF51735">
    <property type="entry name" value="NAD(P)-binding Rossmann-fold domains"/>
    <property type="match status" value="1"/>
</dbReference>
<accession>A0A2M7G1A5</accession>
<gene>
    <name evidence="14" type="ORF">COW36_18660</name>
</gene>
<evidence type="ECO:0000259" key="13">
    <source>
        <dbReference type="Pfam" id="PF01370"/>
    </source>
</evidence>
<evidence type="ECO:0000256" key="10">
    <source>
        <dbReference type="ARBA" id="ARBA00023180"/>
    </source>
</evidence>
<feature type="domain" description="NAD-dependent epimerase/dehydratase" evidence="13">
    <location>
        <begin position="4"/>
        <end position="240"/>
    </location>
</feature>
<keyword evidence="9" id="KW-0472">Membrane</keyword>
<dbReference type="InterPro" id="IPR001509">
    <property type="entry name" value="Epimerase_deHydtase"/>
</dbReference>
<evidence type="ECO:0000256" key="9">
    <source>
        <dbReference type="ARBA" id="ARBA00023136"/>
    </source>
</evidence>
<dbReference type="AlphaFoldDB" id="A0A2M7G1A5"/>
<organism evidence="14 15">
    <name type="scientific">bacterium (Candidatus Blackallbacteria) CG17_big_fil_post_rev_8_21_14_2_50_48_46</name>
    <dbReference type="NCBI Taxonomy" id="2014261"/>
    <lineage>
        <taxon>Bacteria</taxon>
        <taxon>Candidatus Blackallbacteria</taxon>
    </lineage>
</organism>
<dbReference type="Gene3D" id="3.40.50.720">
    <property type="entry name" value="NAD(P)-binding Rossmann-like Domain"/>
    <property type="match status" value="1"/>
</dbReference>
<evidence type="ECO:0000256" key="5">
    <source>
        <dbReference type="ARBA" id="ARBA00022968"/>
    </source>
</evidence>
<evidence type="ECO:0000256" key="11">
    <source>
        <dbReference type="ARBA" id="ARBA00023239"/>
    </source>
</evidence>
<evidence type="ECO:0000256" key="1">
    <source>
        <dbReference type="ARBA" id="ARBA00001911"/>
    </source>
</evidence>
<dbReference type="GO" id="GO:0048040">
    <property type="term" value="F:UDP-glucuronate decarboxylase activity"/>
    <property type="evidence" value="ECO:0007669"/>
    <property type="project" value="TreeGrafter"/>
</dbReference>
<evidence type="ECO:0000256" key="7">
    <source>
        <dbReference type="ARBA" id="ARBA00023027"/>
    </source>
</evidence>
<evidence type="ECO:0000256" key="3">
    <source>
        <dbReference type="ARBA" id="ARBA00022692"/>
    </source>
</evidence>
<keyword evidence="3" id="KW-0812">Transmembrane</keyword>
<evidence type="ECO:0000256" key="4">
    <source>
        <dbReference type="ARBA" id="ARBA00022793"/>
    </source>
</evidence>
<evidence type="ECO:0000256" key="6">
    <source>
        <dbReference type="ARBA" id="ARBA00022989"/>
    </source>
</evidence>
<dbReference type="GO" id="GO:0042732">
    <property type="term" value="P:D-xylose metabolic process"/>
    <property type="evidence" value="ECO:0007669"/>
    <property type="project" value="InterPro"/>
</dbReference>
<evidence type="ECO:0000256" key="2">
    <source>
        <dbReference type="ARBA" id="ARBA00004323"/>
    </source>
</evidence>
<keyword evidence="10" id="KW-0325">Glycoprotein</keyword>
<dbReference type="FunFam" id="3.40.50.720:FF:000065">
    <property type="entry name" value="UDP-glucuronic acid decarboxylase 1"/>
    <property type="match status" value="1"/>
</dbReference>